<feature type="transmembrane region" description="Helical" evidence="2">
    <location>
        <begin position="60"/>
        <end position="79"/>
    </location>
</feature>
<dbReference type="EMBL" id="QXUL01000009">
    <property type="protein sequence ID" value="RIN12218.1"/>
    <property type="molecule type" value="Genomic_DNA"/>
</dbReference>
<organism evidence="4 5">
    <name type="scientific">Staphylococcus xylosus</name>
    <dbReference type="NCBI Taxonomy" id="1288"/>
    <lineage>
        <taxon>Bacteria</taxon>
        <taxon>Bacillati</taxon>
        <taxon>Bacillota</taxon>
        <taxon>Bacilli</taxon>
        <taxon>Bacillales</taxon>
        <taxon>Staphylococcaceae</taxon>
        <taxon>Staphylococcus</taxon>
    </lineage>
</organism>
<dbReference type="Pfam" id="PF13273">
    <property type="entry name" value="DUF4064"/>
    <property type="match status" value="1"/>
</dbReference>
<evidence type="ECO:0000259" key="3">
    <source>
        <dbReference type="Pfam" id="PF13273"/>
    </source>
</evidence>
<evidence type="ECO:0000256" key="2">
    <source>
        <dbReference type="SAM" id="Phobius"/>
    </source>
</evidence>
<dbReference type="InterPro" id="IPR025273">
    <property type="entry name" value="DUF4064"/>
</dbReference>
<feature type="transmembrane region" description="Helical" evidence="2">
    <location>
        <begin position="12"/>
        <end position="31"/>
    </location>
</feature>
<feature type="region of interest" description="Disordered" evidence="1">
    <location>
        <begin position="131"/>
        <end position="169"/>
    </location>
</feature>
<gene>
    <name evidence="4" type="ORF">BU097_02995</name>
</gene>
<proteinExistence type="predicted"/>
<sequence>MKRKAERITAWVANGLSILFLLLMILVFSFLNVPEFQETFKEMNQQQGVEMSIEAFKTSMIFQGSFLIISTILGIIGTLTIKGNRILAGCILIIAAITGIFAGNFIALILWFVVAIMLFVRKGPYDGVNQNDREFPQHNFDEQNNQRKQAEINPENEMKKKKEDDPYIY</sequence>
<feature type="transmembrane region" description="Helical" evidence="2">
    <location>
        <begin position="86"/>
        <end position="119"/>
    </location>
</feature>
<evidence type="ECO:0000313" key="5">
    <source>
        <dbReference type="Proteomes" id="UP000285567"/>
    </source>
</evidence>
<dbReference type="OrthoDB" id="2991403at2"/>
<reference evidence="4 5" key="1">
    <citation type="journal article" date="2016" name="Front. Microbiol.">
        <title>Comprehensive Phylogenetic Analysis of Bovine Non-aureus Staphylococci Species Based on Whole-Genome Sequencing.</title>
        <authorList>
            <person name="Naushad S."/>
            <person name="Barkema H.W."/>
            <person name="Luby C."/>
            <person name="Condas L.A."/>
            <person name="Nobrega D.B."/>
            <person name="Carson D.A."/>
            <person name="De Buck J."/>
        </authorList>
    </citation>
    <scope>NUCLEOTIDE SEQUENCE [LARGE SCALE GENOMIC DNA]</scope>
    <source>
        <strain evidence="4 5">SNUC 102</strain>
    </source>
</reference>
<name>A0A418IR07_STAXY</name>
<evidence type="ECO:0000313" key="4">
    <source>
        <dbReference type="EMBL" id="RIN12218.1"/>
    </source>
</evidence>
<accession>A0A418IR07</accession>
<protein>
    <submittedName>
        <fullName evidence="4">DUF4064 domain-containing protein</fullName>
    </submittedName>
</protein>
<dbReference type="Proteomes" id="UP000285567">
    <property type="component" value="Unassembled WGS sequence"/>
</dbReference>
<dbReference type="AlphaFoldDB" id="A0A418IR07"/>
<keyword evidence="2" id="KW-0472">Membrane</keyword>
<evidence type="ECO:0000256" key="1">
    <source>
        <dbReference type="SAM" id="MobiDB-lite"/>
    </source>
</evidence>
<feature type="domain" description="DUF4064" evidence="3">
    <location>
        <begin position="2"/>
        <end position="101"/>
    </location>
</feature>
<dbReference type="RefSeq" id="WP_017724157.1">
    <property type="nucleotide sequence ID" value="NZ_CABIWF010000001.1"/>
</dbReference>
<keyword evidence="2" id="KW-0812">Transmembrane</keyword>
<keyword evidence="5" id="KW-1185">Reference proteome</keyword>
<comment type="caution">
    <text evidence="4">The sequence shown here is derived from an EMBL/GenBank/DDBJ whole genome shotgun (WGS) entry which is preliminary data.</text>
</comment>
<keyword evidence="2" id="KW-1133">Transmembrane helix</keyword>